<evidence type="ECO:0000313" key="2">
    <source>
        <dbReference type="EMBL" id="KAK7099684.1"/>
    </source>
</evidence>
<accession>A0AAN9B861</accession>
<proteinExistence type="predicted"/>
<feature type="region of interest" description="Disordered" evidence="1">
    <location>
        <begin position="92"/>
        <end position="114"/>
    </location>
</feature>
<evidence type="ECO:0000313" key="3">
    <source>
        <dbReference type="Proteomes" id="UP001374579"/>
    </source>
</evidence>
<comment type="caution">
    <text evidence="2">The sequence shown here is derived from an EMBL/GenBank/DDBJ whole genome shotgun (WGS) entry which is preliminary data.</text>
</comment>
<name>A0AAN9B861_9CAEN</name>
<reference evidence="2 3" key="1">
    <citation type="submission" date="2024-02" db="EMBL/GenBank/DDBJ databases">
        <title>Chromosome-scale genome assembly of the rough periwinkle Littorina saxatilis.</title>
        <authorList>
            <person name="De Jode A."/>
            <person name="Faria R."/>
            <person name="Formenti G."/>
            <person name="Sims Y."/>
            <person name="Smith T.P."/>
            <person name="Tracey A."/>
            <person name="Wood J.M.D."/>
            <person name="Zagrodzka Z.B."/>
            <person name="Johannesson K."/>
            <person name="Butlin R.K."/>
            <person name="Leder E.H."/>
        </authorList>
    </citation>
    <scope>NUCLEOTIDE SEQUENCE [LARGE SCALE GENOMIC DNA]</scope>
    <source>
        <strain evidence="2">Snail1</strain>
        <tissue evidence="2">Muscle</tissue>
    </source>
</reference>
<feature type="compositionally biased region" description="Polar residues" evidence="1">
    <location>
        <begin position="104"/>
        <end position="114"/>
    </location>
</feature>
<evidence type="ECO:0000256" key="1">
    <source>
        <dbReference type="SAM" id="MobiDB-lite"/>
    </source>
</evidence>
<dbReference type="Proteomes" id="UP001374579">
    <property type="component" value="Unassembled WGS sequence"/>
</dbReference>
<dbReference type="AlphaFoldDB" id="A0AAN9B861"/>
<organism evidence="2 3">
    <name type="scientific">Littorina saxatilis</name>
    <dbReference type="NCBI Taxonomy" id="31220"/>
    <lineage>
        <taxon>Eukaryota</taxon>
        <taxon>Metazoa</taxon>
        <taxon>Spiralia</taxon>
        <taxon>Lophotrochozoa</taxon>
        <taxon>Mollusca</taxon>
        <taxon>Gastropoda</taxon>
        <taxon>Caenogastropoda</taxon>
        <taxon>Littorinimorpha</taxon>
        <taxon>Littorinoidea</taxon>
        <taxon>Littorinidae</taxon>
        <taxon>Littorina</taxon>
    </lineage>
</organism>
<gene>
    <name evidence="2" type="ORF">V1264_022762</name>
</gene>
<feature type="compositionally biased region" description="Basic and acidic residues" evidence="1">
    <location>
        <begin position="20"/>
        <end position="68"/>
    </location>
</feature>
<protein>
    <submittedName>
        <fullName evidence="2">Uncharacterized protein</fullName>
    </submittedName>
</protein>
<sequence>MACGVYGKVMSKRQARKKTFNKEQHRHYLNETEKARNNEGGDPKPSNAERDQIDKGKQDLVDIEEQKIRIPAPDYPPDLTPEFHQAIAIRMGPLAMHQREPYQQPDSFGSSTSLSHTKQLRWWNVLSP</sequence>
<feature type="region of interest" description="Disordered" evidence="1">
    <location>
        <begin position="1"/>
        <end position="80"/>
    </location>
</feature>
<keyword evidence="3" id="KW-1185">Reference proteome</keyword>
<feature type="compositionally biased region" description="Basic residues" evidence="1">
    <location>
        <begin position="10"/>
        <end position="19"/>
    </location>
</feature>
<dbReference type="EMBL" id="JBAMIC010000011">
    <property type="protein sequence ID" value="KAK7099684.1"/>
    <property type="molecule type" value="Genomic_DNA"/>
</dbReference>